<reference evidence="2" key="1">
    <citation type="journal article" date="2014" name="Int. J. Syst. Evol. Microbiol.">
        <title>Complete genome sequence of Corynebacterium casei LMG S-19264T (=DSM 44701T), isolated from a smear-ripened cheese.</title>
        <authorList>
            <consortium name="US DOE Joint Genome Institute (JGI-PGF)"/>
            <person name="Walter F."/>
            <person name="Albersmeier A."/>
            <person name="Kalinowski J."/>
            <person name="Ruckert C."/>
        </authorList>
    </citation>
    <scope>NUCLEOTIDE SEQUENCE</scope>
    <source>
        <strain evidence="2">JCM 13064</strain>
    </source>
</reference>
<dbReference type="Proteomes" id="UP000645217">
    <property type="component" value="Unassembled WGS sequence"/>
</dbReference>
<comment type="caution">
    <text evidence="2">The sequence shown here is derived from an EMBL/GenBank/DDBJ whole genome shotgun (WGS) entry which is preliminary data.</text>
</comment>
<dbReference type="SUPFAM" id="SSF47598">
    <property type="entry name" value="Ribbon-helix-helix"/>
    <property type="match status" value="1"/>
</dbReference>
<evidence type="ECO:0000313" key="2">
    <source>
        <dbReference type="EMBL" id="GGK83626.1"/>
    </source>
</evidence>
<evidence type="ECO:0008006" key="4">
    <source>
        <dbReference type="Google" id="ProtNLM"/>
    </source>
</evidence>
<keyword evidence="3" id="KW-1185">Reference proteome</keyword>
<evidence type="ECO:0000256" key="1">
    <source>
        <dbReference type="SAM" id="MobiDB-lite"/>
    </source>
</evidence>
<name>A0A917R136_9ACTN</name>
<evidence type="ECO:0000313" key="3">
    <source>
        <dbReference type="Proteomes" id="UP000645217"/>
    </source>
</evidence>
<organism evidence="2 3">
    <name type="scientific">Sphaerisporangium melleum</name>
    <dbReference type="NCBI Taxonomy" id="321316"/>
    <lineage>
        <taxon>Bacteria</taxon>
        <taxon>Bacillati</taxon>
        <taxon>Actinomycetota</taxon>
        <taxon>Actinomycetes</taxon>
        <taxon>Streptosporangiales</taxon>
        <taxon>Streptosporangiaceae</taxon>
        <taxon>Sphaerisporangium</taxon>
    </lineage>
</organism>
<sequence length="100" mass="10972">MSALHTDAYSHDMASVQVDGVPEETVEALKSQAADRGLTLTAYLRAELERLAGAAQASDATEPRRPTNAEVVQRILSRDRRGGPTRDEIVEQIRRVRDAS</sequence>
<dbReference type="InterPro" id="IPR010985">
    <property type="entry name" value="Ribbon_hlx_hlx"/>
</dbReference>
<gene>
    <name evidence="2" type="ORF">GCM10007964_27660</name>
</gene>
<reference evidence="2" key="2">
    <citation type="submission" date="2020-09" db="EMBL/GenBank/DDBJ databases">
        <authorList>
            <person name="Sun Q."/>
            <person name="Ohkuma M."/>
        </authorList>
    </citation>
    <scope>NUCLEOTIDE SEQUENCE</scope>
    <source>
        <strain evidence="2">JCM 13064</strain>
    </source>
</reference>
<protein>
    <recommendedName>
        <fullName evidence="4">Antitoxin</fullName>
    </recommendedName>
</protein>
<accession>A0A917R136</accession>
<dbReference type="EMBL" id="BMNT01000013">
    <property type="protein sequence ID" value="GGK83626.1"/>
    <property type="molecule type" value="Genomic_DNA"/>
</dbReference>
<proteinExistence type="predicted"/>
<feature type="region of interest" description="Disordered" evidence="1">
    <location>
        <begin position="77"/>
        <end position="100"/>
    </location>
</feature>
<dbReference type="AlphaFoldDB" id="A0A917R136"/>
<dbReference type="GO" id="GO:0006355">
    <property type="term" value="P:regulation of DNA-templated transcription"/>
    <property type="evidence" value="ECO:0007669"/>
    <property type="project" value="InterPro"/>
</dbReference>